<dbReference type="EMBL" id="QJJK01000010">
    <property type="protein sequence ID" value="PXW55167.1"/>
    <property type="molecule type" value="Genomic_DNA"/>
</dbReference>
<feature type="signal peptide" evidence="1">
    <location>
        <begin position="1"/>
        <end position="25"/>
    </location>
</feature>
<feature type="chain" id="PRO_5041067785" evidence="1">
    <location>
        <begin position="26"/>
        <end position="84"/>
    </location>
</feature>
<comment type="caution">
    <text evidence="2">The sequence shown here is derived from an EMBL/GenBank/DDBJ whole genome shotgun (WGS) entry which is preliminary data.</text>
</comment>
<evidence type="ECO:0000313" key="2">
    <source>
        <dbReference type="EMBL" id="PXW55167.1"/>
    </source>
</evidence>
<proteinExistence type="predicted"/>
<name>A0A2V3UAH8_9HYPH</name>
<dbReference type="RefSeq" id="WP_110376764.1">
    <property type="nucleotide sequence ID" value="NZ_CAKNFM010000004.1"/>
</dbReference>
<sequence length="84" mass="9348">MVFMRGTMIAGGLLLAAIWSGGAGAAPVAPANVVMPATGLALAQWGPPPNRHVRPRPPRCWWENRRVRDHRGRWVVRRVQVCMR</sequence>
<reference evidence="2 3" key="1">
    <citation type="submission" date="2018-05" db="EMBL/GenBank/DDBJ databases">
        <title>Genomic Encyclopedia of Type Strains, Phase IV (KMG-IV): sequencing the most valuable type-strain genomes for metagenomic binning, comparative biology and taxonomic classification.</title>
        <authorList>
            <person name="Goeker M."/>
        </authorList>
    </citation>
    <scope>NUCLEOTIDE SEQUENCE [LARGE SCALE GENOMIC DNA]</scope>
    <source>
        <strain evidence="2 3">DSM 6462</strain>
    </source>
</reference>
<keyword evidence="3" id="KW-1185">Reference proteome</keyword>
<evidence type="ECO:0000256" key="1">
    <source>
        <dbReference type="SAM" id="SignalP"/>
    </source>
</evidence>
<gene>
    <name evidence="2" type="ORF">C7450_110106</name>
</gene>
<accession>A0A2V3UAH8</accession>
<evidence type="ECO:0000313" key="3">
    <source>
        <dbReference type="Proteomes" id="UP000248021"/>
    </source>
</evidence>
<keyword evidence="1" id="KW-0732">Signal</keyword>
<protein>
    <submittedName>
        <fullName evidence="2">Uncharacterized protein</fullName>
    </submittedName>
</protein>
<organism evidence="2 3">
    <name type="scientific">Chelatococcus asaccharovorans</name>
    <dbReference type="NCBI Taxonomy" id="28210"/>
    <lineage>
        <taxon>Bacteria</taxon>
        <taxon>Pseudomonadati</taxon>
        <taxon>Pseudomonadota</taxon>
        <taxon>Alphaproteobacteria</taxon>
        <taxon>Hyphomicrobiales</taxon>
        <taxon>Chelatococcaceae</taxon>
        <taxon>Chelatococcus</taxon>
    </lineage>
</organism>
<dbReference type="Proteomes" id="UP000248021">
    <property type="component" value="Unassembled WGS sequence"/>
</dbReference>
<dbReference type="AlphaFoldDB" id="A0A2V3UAH8"/>